<organism evidence="3 4">
    <name type="scientific">Perkinsus olseni</name>
    <name type="common">Perkinsus atlanticus</name>
    <dbReference type="NCBI Taxonomy" id="32597"/>
    <lineage>
        <taxon>Eukaryota</taxon>
        <taxon>Sar</taxon>
        <taxon>Alveolata</taxon>
        <taxon>Perkinsozoa</taxon>
        <taxon>Perkinsea</taxon>
        <taxon>Perkinsida</taxon>
        <taxon>Perkinsidae</taxon>
        <taxon>Perkinsus</taxon>
    </lineage>
</organism>
<keyword evidence="1" id="KW-0175">Coiled coil</keyword>
<feature type="region of interest" description="Disordered" evidence="2">
    <location>
        <begin position="199"/>
        <end position="229"/>
    </location>
</feature>
<feature type="non-terminal residue" evidence="3">
    <location>
        <position position="1"/>
    </location>
</feature>
<protein>
    <submittedName>
        <fullName evidence="3">Uncharacterized protein</fullName>
    </submittedName>
</protein>
<sequence length="229" mass="25757">LKNERDTNVQLRLEAGQSEAKIEALSRDVDRESRDRLILAGEVARLRSSEVDVLSAKREVESIEAAKKESEDRARQYEQEIGKLRQSVSEWKQRAEAQEKKEGDHLRKLQERHSFYKQKCNLQEHQIAGLRSQLESVETDLRESHRALLEWQQNSVDMLNINSGGLNTASSLPNFSNSPGGGLSTTSALAGLAEAIERISHGNGSDIRESPKVAKRAAKSRPNRLPPRR</sequence>
<evidence type="ECO:0000313" key="4">
    <source>
        <dbReference type="Proteomes" id="UP000574390"/>
    </source>
</evidence>
<dbReference type="Proteomes" id="UP000574390">
    <property type="component" value="Unassembled WGS sequence"/>
</dbReference>
<reference evidence="3 4" key="1">
    <citation type="submission" date="2020-04" db="EMBL/GenBank/DDBJ databases">
        <title>Perkinsus olseni comparative genomics.</title>
        <authorList>
            <person name="Bogema D.R."/>
        </authorList>
    </citation>
    <scope>NUCLEOTIDE SEQUENCE [LARGE SCALE GENOMIC DNA]</scope>
    <source>
        <strain evidence="3">ATCC PRA-205</strain>
    </source>
</reference>
<feature type="compositionally biased region" description="Basic and acidic residues" evidence="2">
    <location>
        <begin position="199"/>
        <end position="212"/>
    </location>
</feature>
<gene>
    <name evidence="3" type="ORF">FOZ62_032069</name>
</gene>
<evidence type="ECO:0000256" key="2">
    <source>
        <dbReference type="SAM" id="MobiDB-lite"/>
    </source>
</evidence>
<feature type="coiled-coil region" evidence="1">
    <location>
        <begin position="53"/>
        <end position="126"/>
    </location>
</feature>
<name>A0A7J6PPS4_PEROL</name>
<comment type="caution">
    <text evidence="3">The sequence shown here is derived from an EMBL/GenBank/DDBJ whole genome shotgun (WGS) entry which is preliminary data.</text>
</comment>
<proteinExistence type="predicted"/>
<evidence type="ECO:0000256" key="1">
    <source>
        <dbReference type="SAM" id="Coils"/>
    </source>
</evidence>
<accession>A0A7J6PPS4</accession>
<evidence type="ECO:0000313" key="3">
    <source>
        <dbReference type="EMBL" id="KAF4698033.1"/>
    </source>
</evidence>
<feature type="compositionally biased region" description="Basic residues" evidence="2">
    <location>
        <begin position="213"/>
        <end position="229"/>
    </location>
</feature>
<dbReference type="EMBL" id="JABANM010035428">
    <property type="protein sequence ID" value="KAF4698033.1"/>
    <property type="molecule type" value="Genomic_DNA"/>
</dbReference>
<dbReference type="AlphaFoldDB" id="A0A7J6PPS4"/>